<sequence>MKTHHFITWRFAGLLHHFVKYAGLRAKVLLSTALYGAGDVAQIRRTHGSEQEFPWPPFLSL</sequence>
<accession>A0ABQ7NXI4</accession>
<protein>
    <submittedName>
        <fullName evidence="1">Uncharacterized protein</fullName>
    </submittedName>
</protein>
<dbReference type="Proteomes" id="UP000823674">
    <property type="component" value="Chromosome A01"/>
</dbReference>
<gene>
    <name evidence="1" type="primary">A01g509180.1_BraROA</name>
    <name evidence="1" type="ORF">IGI04_003139</name>
</gene>
<dbReference type="EMBL" id="JADBGQ010000001">
    <property type="protein sequence ID" value="KAG5415572.1"/>
    <property type="molecule type" value="Genomic_DNA"/>
</dbReference>
<proteinExistence type="predicted"/>
<organism evidence="1 2">
    <name type="scientific">Brassica rapa subsp. trilocularis</name>
    <dbReference type="NCBI Taxonomy" id="1813537"/>
    <lineage>
        <taxon>Eukaryota</taxon>
        <taxon>Viridiplantae</taxon>
        <taxon>Streptophyta</taxon>
        <taxon>Embryophyta</taxon>
        <taxon>Tracheophyta</taxon>
        <taxon>Spermatophyta</taxon>
        <taxon>Magnoliopsida</taxon>
        <taxon>eudicotyledons</taxon>
        <taxon>Gunneridae</taxon>
        <taxon>Pentapetalae</taxon>
        <taxon>rosids</taxon>
        <taxon>malvids</taxon>
        <taxon>Brassicales</taxon>
        <taxon>Brassicaceae</taxon>
        <taxon>Brassiceae</taxon>
        <taxon>Brassica</taxon>
    </lineage>
</organism>
<evidence type="ECO:0000313" key="2">
    <source>
        <dbReference type="Proteomes" id="UP000823674"/>
    </source>
</evidence>
<comment type="caution">
    <text evidence="1">The sequence shown here is derived from an EMBL/GenBank/DDBJ whole genome shotgun (WGS) entry which is preliminary data.</text>
</comment>
<keyword evidence="2" id="KW-1185">Reference proteome</keyword>
<evidence type="ECO:0000313" key="1">
    <source>
        <dbReference type="EMBL" id="KAG5415572.1"/>
    </source>
</evidence>
<reference evidence="1 2" key="1">
    <citation type="submission" date="2021-03" db="EMBL/GenBank/DDBJ databases">
        <authorList>
            <person name="King G.J."/>
            <person name="Bancroft I."/>
            <person name="Baten A."/>
            <person name="Bloomfield J."/>
            <person name="Borpatragohain P."/>
            <person name="He Z."/>
            <person name="Irish N."/>
            <person name="Irwin J."/>
            <person name="Liu K."/>
            <person name="Mauleon R.P."/>
            <person name="Moore J."/>
            <person name="Morris R."/>
            <person name="Ostergaard L."/>
            <person name="Wang B."/>
            <person name="Wells R."/>
        </authorList>
    </citation>
    <scope>NUCLEOTIDE SEQUENCE [LARGE SCALE GENOMIC DNA]</scope>
    <source>
        <strain evidence="1">R-o-18</strain>
        <tissue evidence="1">Leaf</tissue>
    </source>
</reference>
<name>A0ABQ7NXI4_BRACM</name>